<dbReference type="InterPro" id="IPR022565">
    <property type="entry name" value="DUF2608"/>
</dbReference>
<dbReference type="AlphaFoldDB" id="A0A0K8ME40"/>
<dbReference type="STRING" id="1629334.Cva_01123"/>
<evidence type="ECO:0000313" key="2">
    <source>
        <dbReference type="EMBL" id="GAO98463.1"/>
    </source>
</evidence>
<gene>
    <name evidence="2" type="ORF">Cva_01123</name>
</gene>
<name>A0A0K8ME40_9PROT</name>
<organism evidence="2 3">
    <name type="scientific">Caedimonas varicaedens</name>
    <dbReference type="NCBI Taxonomy" id="1629334"/>
    <lineage>
        <taxon>Bacteria</taxon>
        <taxon>Pseudomonadati</taxon>
        <taxon>Pseudomonadota</taxon>
        <taxon>Alphaproteobacteria</taxon>
        <taxon>Holosporales</taxon>
        <taxon>Caedimonadaceae</taxon>
        <taxon>Caedimonas</taxon>
    </lineage>
</organism>
<dbReference type="EMBL" id="BBVC01000061">
    <property type="protein sequence ID" value="GAO98463.1"/>
    <property type="molecule type" value="Genomic_DNA"/>
</dbReference>
<proteinExistence type="predicted"/>
<protein>
    <submittedName>
        <fullName evidence="2">Uncharacterized protein</fullName>
    </submittedName>
</protein>
<dbReference type="Pfam" id="PF11019">
    <property type="entry name" value="DUF2608"/>
    <property type="match status" value="1"/>
</dbReference>
<comment type="caution">
    <text evidence="2">The sequence shown here is derived from an EMBL/GenBank/DDBJ whole genome shotgun (WGS) entry which is preliminary data.</text>
</comment>
<keyword evidence="3" id="KW-1185">Reference proteome</keyword>
<accession>A0A0K8ME40</accession>
<reference evidence="2 3" key="1">
    <citation type="submission" date="2015-03" db="EMBL/GenBank/DDBJ databases">
        <title>Caedibacter varicaedens, whole genome shotgun sequence.</title>
        <authorList>
            <person name="Suzuki H."/>
            <person name="Dapper A.L."/>
            <person name="Gibson A.K."/>
            <person name="Jackson C."/>
            <person name="Lee H."/>
            <person name="Pejaver V.R."/>
            <person name="Doak T."/>
            <person name="Lynch M."/>
        </authorList>
    </citation>
    <scope>NUCLEOTIDE SEQUENCE [LARGE SCALE GENOMIC DNA]</scope>
</reference>
<evidence type="ECO:0000256" key="1">
    <source>
        <dbReference type="ARBA" id="ARBA00022729"/>
    </source>
</evidence>
<evidence type="ECO:0000313" key="3">
    <source>
        <dbReference type="Proteomes" id="UP000036771"/>
    </source>
</evidence>
<dbReference type="Proteomes" id="UP000036771">
    <property type="component" value="Unassembled WGS sequence"/>
</dbReference>
<sequence length="281" mass="31842">MIAHNMCEVQAQVNKALKKNRPEDILVAFDIDMVLTQPDHPAVYYPTLMKYAKVYKKILGSLSAEQKDFANTLTTQNYPQKFVEEETPEVVKRIEEKGIKVIAFTATLTGKFNNTKDKIIALRRDGLQKKGLDFTKSFKESAPVISFTEFPAYANSYPMFDRGILSSNGEGFTTKGQVLCSFLQHVGLKHRQQTGSPGYFPKVIFLIDDRKKNLEDVEIALKSCNDSIEFVGLEYQGAFSYAPQDISEEDFEKFWTALAEKSQSAFDSSHQILTGYQRNAR</sequence>
<keyword evidence="1" id="KW-0732">Signal</keyword>